<dbReference type="SMART" id="SM00642">
    <property type="entry name" value="Aamy"/>
    <property type="match status" value="1"/>
</dbReference>
<evidence type="ECO:0000313" key="2">
    <source>
        <dbReference type="EMBL" id="GAG46764.1"/>
    </source>
</evidence>
<dbReference type="EMBL" id="BARS01050259">
    <property type="protein sequence ID" value="GAG46764.1"/>
    <property type="molecule type" value="Genomic_DNA"/>
</dbReference>
<feature type="non-terminal residue" evidence="2">
    <location>
        <position position="1"/>
    </location>
</feature>
<reference evidence="2" key="1">
    <citation type="journal article" date="2014" name="Front. Microbiol.">
        <title>High frequency of phylogenetically diverse reductive dehalogenase-homologous genes in deep subseafloor sedimentary metagenomes.</title>
        <authorList>
            <person name="Kawai M."/>
            <person name="Futagami T."/>
            <person name="Toyoda A."/>
            <person name="Takaki Y."/>
            <person name="Nishi S."/>
            <person name="Hori S."/>
            <person name="Arai W."/>
            <person name="Tsubouchi T."/>
            <person name="Morono Y."/>
            <person name="Uchiyama I."/>
            <person name="Ito T."/>
            <person name="Fujiyama A."/>
            <person name="Inagaki F."/>
            <person name="Takami H."/>
        </authorList>
    </citation>
    <scope>NUCLEOTIDE SEQUENCE</scope>
    <source>
        <strain evidence="2">Expedition CK06-06</strain>
    </source>
</reference>
<protein>
    <recommendedName>
        <fullName evidence="1">Glycosyl hydrolase family 13 catalytic domain-containing protein</fullName>
    </recommendedName>
</protein>
<feature type="domain" description="Glycosyl hydrolase family 13 catalytic" evidence="1">
    <location>
        <begin position="1"/>
        <end position="236"/>
    </location>
</feature>
<dbReference type="Gene3D" id="3.90.400.10">
    <property type="entry name" value="Oligo-1,6-glucosidase, Domain 2"/>
    <property type="match status" value="1"/>
</dbReference>
<feature type="non-terminal residue" evidence="2">
    <location>
        <position position="239"/>
    </location>
</feature>
<dbReference type="AlphaFoldDB" id="X0XU49"/>
<gene>
    <name evidence="2" type="ORF">S01H1_75064</name>
</gene>
<dbReference type="GO" id="GO:0005975">
    <property type="term" value="P:carbohydrate metabolic process"/>
    <property type="evidence" value="ECO:0007669"/>
    <property type="project" value="InterPro"/>
</dbReference>
<proteinExistence type="predicted"/>
<dbReference type="InterPro" id="IPR045857">
    <property type="entry name" value="O16G_dom_2"/>
</dbReference>
<dbReference type="PANTHER" id="PTHR10357">
    <property type="entry name" value="ALPHA-AMYLASE FAMILY MEMBER"/>
    <property type="match status" value="1"/>
</dbReference>
<evidence type="ECO:0000259" key="1">
    <source>
        <dbReference type="SMART" id="SM00642"/>
    </source>
</evidence>
<dbReference type="InterPro" id="IPR017853">
    <property type="entry name" value="GH"/>
</dbReference>
<accession>X0XU49</accession>
<comment type="caution">
    <text evidence="2">The sequence shown here is derived from an EMBL/GenBank/DDBJ whole genome shotgun (WGS) entry which is preliminary data.</text>
</comment>
<dbReference type="Pfam" id="PF00128">
    <property type="entry name" value="Alpha-amylase"/>
    <property type="match status" value="1"/>
</dbReference>
<dbReference type="PANTHER" id="PTHR10357:SF219">
    <property type="entry name" value="MALTOSE ALPHA-D-GLUCOSYLTRANSFERASE"/>
    <property type="match status" value="1"/>
</dbReference>
<name>X0XU49_9ZZZZ</name>
<dbReference type="InterPro" id="IPR006047">
    <property type="entry name" value="GH13_cat_dom"/>
</dbReference>
<sequence length="239" mass="28724">AVWLLPFYPSPLRDDGYDIADYYQVHPNYGSLQDFRRFLKAAHRRDIKVITELVINHTSDQHGWFQRSRRAPSGSPYRDYYVWSDTWDRYTETRIIFKDTETSNWSWDPVAGAYYWHRFYSHQPDLNFDNPRVRREIFRMLDYWFEMGVDGMRLDAIPYLYEREGTNCENLPETHAFLKSLRAHSDRKFPGRMLLAEANQWPEDAAAYFGEGDECHLCYHFPAMPRLYMALTMEDRFPL</sequence>
<dbReference type="SUPFAM" id="SSF51445">
    <property type="entry name" value="(Trans)glycosidases"/>
    <property type="match status" value="1"/>
</dbReference>
<dbReference type="Gene3D" id="3.20.20.80">
    <property type="entry name" value="Glycosidases"/>
    <property type="match status" value="2"/>
</dbReference>
<organism evidence="2">
    <name type="scientific">marine sediment metagenome</name>
    <dbReference type="NCBI Taxonomy" id="412755"/>
    <lineage>
        <taxon>unclassified sequences</taxon>
        <taxon>metagenomes</taxon>
        <taxon>ecological metagenomes</taxon>
    </lineage>
</organism>